<dbReference type="Proteomes" id="UP001234297">
    <property type="component" value="Chromosome 7"/>
</dbReference>
<organism evidence="1 2">
    <name type="scientific">Persea americana</name>
    <name type="common">Avocado</name>
    <dbReference type="NCBI Taxonomy" id="3435"/>
    <lineage>
        <taxon>Eukaryota</taxon>
        <taxon>Viridiplantae</taxon>
        <taxon>Streptophyta</taxon>
        <taxon>Embryophyta</taxon>
        <taxon>Tracheophyta</taxon>
        <taxon>Spermatophyta</taxon>
        <taxon>Magnoliopsida</taxon>
        <taxon>Magnoliidae</taxon>
        <taxon>Laurales</taxon>
        <taxon>Lauraceae</taxon>
        <taxon>Persea</taxon>
    </lineage>
</organism>
<proteinExistence type="predicted"/>
<comment type="caution">
    <text evidence="1">The sequence shown here is derived from an EMBL/GenBank/DDBJ whole genome shotgun (WGS) entry which is preliminary data.</text>
</comment>
<accession>A0ACC2LCR6</accession>
<protein>
    <submittedName>
        <fullName evidence="1">Uncharacterized protein</fullName>
    </submittedName>
</protein>
<keyword evidence="2" id="KW-1185">Reference proteome</keyword>
<sequence>MSNVNHKIPNHSVVNPNRRLPLPENPPQNNRPPENRPSARMPPQPSIREVLYLTPPPQPQPRPPPPIDDRLEGEAVPLSPAAAREEPRAECGGPMAWIMRSEQDEAPRPQAVAMNLSKQEETAAVTRVENARPCVAPSSMRRSRREEMVQKAALGFRVLGLVFCLISFSVMAADKTQGWAGDSYERYKEYRYCISVTIIGFVYSGFQAYALTHHLLTVGKHVIPHPIRYYFDFSLDQILAYLLMSSSSSAATRTDNWVSNWGEDEFTKMATASIGMSFLAFIAFAFSALISGYNLCTQNY</sequence>
<evidence type="ECO:0000313" key="1">
    <source>
        <dbReference type="EMBL" id="KAJ8631103.1"/>
    </source>
</evidence>
<gene>
    <name evidence="1" type="ORF">MRB53_024426</name>
</gene>
<evidence type="ECO:0000313" key="2">
    <source>
        <dbReference type="Proteomes" id="UP001234297"/>
    </source>
</evidence>
<reference evidence="1 2" key="1">
    <citation type="journal article" date="2022" name="Hortic Res">
        <title>A haplotype resolved chromosomal level avocado genome allows analysis of novel avocado genes.</title>
        <authorList>
            <person name="Nath O."/>
            <person name="Fletcher S.J."/>
            <person name="Hayward A."/>
            <person name="Shaw L.M."/>
            <person name="Masouleh A.K."/>
            <person name="Furtado A."/>
            <person name="Henry R.J."/>
            <person name="Mitter N."/>
        </authorList>
    </citation>
    <scope>NUCLEOTIDE SEQUENCE [LARGE SCALE GENOMIC DNA]</scope>
    <source>
        <strain evidence="2">cv. Hass</strain>
    </source>
</reference>
<dbReference type="EMBL" id="CM056815">
    <property type="protein sequence ID" value="KAJ8631103.1"/>
    <property type="molecule type" value="Genomic_DNA"/>
</dbReference>
<name>A0ACC2LCR6_PERAE</name>